<feature type="transmembrane region" description="Helical" evidence="10">
    <location>
        <begin position="131"/>
        <end position="155"/>
    </location>
</feature>
<dbReference type="InterPro" id="IPR044726">
    <property type="entry name" value="ABCC_6TM_D2"/>
</dbReference>
<dbReference type="FunFam" id="3.40.50.300:FF:000163">
    <property type="entry name" value="Multidrug resistance-associated protein member 4"/>
    <property type="match status" value="1"/>
</dbReference>
<evidence type="ECO:0000256" key="4">
    <source>
        <dbReference type="ARBA" id="ARBA00022737"/>
    </source>
</evidence>
<feature type="domain" description="ABC transporter" evidence="11">
    <location>
        <begin position="1025"/>
        <end position="1259"/>
    </location>
</feature>
<keyword evidence="7 10" id="KW-1133">Transmembrane helix</keyword>
<feature type="transmembrane region" description="Helical" evidence="10">
    <location>
        <begin position="20"/>
        <end position="38"/>
    </location>
</feature>
<dbReference type="InterPro" id="IPR011527">
    <property type="entry name" value="ABC1_TM_dom"/>
</dbReference>
<evidence type="ECO:0000256" key="1">
    <source>
        <dbReference type="ARBA" id="ARBA00004128"/>
    </source>
</evidence>
<comment type="subcellular location">
    <subcellularLocation>
        <location evidence="1">Vacuole membrane</location>
        <topology evidence="1">Multi-pass membrane protein</topology>
    </subcellularLocation>
</comment>
<evidence type="ECO:0000313" key="14">
    <source>
        <dbReference type="Proteomes" id="UP001632037"/>
    </source>
</evidence>
<dbReference type="PANTHER" id="PTHR24223">
    <property type="entry name" value="ATP-BINDING CASSETTE SUB-FAMILY C"/>
    <property type="match status" value="1"/>
</dbReference>
<keyword evidence="8 10" id="KW-0472">Membrane</keyword>
<gene>
    <name evidence="13" type="ORF">V7S43_016137</name>
</gene>
<feature type="transmembrane region" description="Helical" evidence="10">
    <location>
        <begin position="91"/>
        <end position="111"/>
    </location>
</feature>
<sequence length="1267" mass="139567">MAPYVAAPPSPSPGPRVNPLTSASLLSQLLVLWFQPLVSLGARRPLSFADLYPVCVVDSCRALQRRLSLIYSPSPGSSLAGTFLRLFRRPLLLVFANYSLYIAAMALQSYVAQALLDYLHGRVNVFQISSGYALVALMAAVSVVAITCRNFAFFLSSRVGTNMRSLVMSCIFHMSLRLSSAARQQYTTGQVLTLMSVDAERVFTAMMQGPWLFVAPLGFIVCLALIGLLFDAASAFCGLAVLVLVLSLSVFQAKRISAIQRQLLSVVDERVKVTSEALQGMRVIKFYAWEQSVASRVHRIRASEVSLFRKLHVYMVSNSVLLFLTPVFLSGSTLGLYVLLHGAISVTDAFTLVALVNICRAVVNEFTSALAALSQARSSFRRIDKFLASDEFEMPERPSTGELGRIVVRNARAEWPSERNVETAGENSFALKGLGLTIEPGSLVMIVGAVGAGKSSFLQFLLGEMTVRSGEFLVDGDISYVSQEPWIRNSSVKSNILFESAFDSERYERVLAASQLSLDLHALPNGDQTEIGERGINLSGGQKARVAVARAFYRSQYDILVLDDPLSSVDPHVAHAIFDEGIVALAGSKTRLLVLNSHYDLLARADKIIVFQDGQIVGDGGYHDIVTRFPDLRYESKHKSRTDHLNDQQEEEESRISVQKAGLKEEANPDAKRLVKAEDRATGTVGAHIYRAYLDETGRNGIVVLLVLLVAYSVSQGLRVLVDWWQGHWASNMTRRGVDPSYSATVFGMWYLGFIVVCTVLTLGRGFLMTEACVRSAKNLHEELFQHVLSAPITRYFDVTPIGRILNRFSNDLDQMDSVLPQQYQMMFQNVAMSVGSLVVSAVSSYWICVAYIPMLVVFVFTGRYFNKTSREVKRLEGISRSPVYNLFGETLAGLQTIRAFKMQRVFTDLSEKVVDENTAAYFPYCAAGRWLAVRLDWLSVLVIFVVSLYLVATKGQISPVVAGLSLTYSLMLTSTMQNTVRAVDSTDNAMTSVERLLHFRSIPVEQDSPECALIDDLWPSQGAIMFDHLRLKYRPELPLVLRGVTMEIAAGEKIGICGRTGAGKSSLMVALFRICEFDSGTVWIDGLDIQKVKLNNLRRSLAIIPQDPVLFSGTLRENLDPFGAYSDADMWLVLQQVHLADAVAKWGSGLDFIVSEAGNNLSVGQRQLLCIGRALLKNSKIVVLDEATASVDSATDNLIQATIKQTFVDKTVLTIAHRIDTILHCDKIAVMDSGQVAEFAAPAELLARPKSAFAALVKRTASTHMQ</sequence>
<dbReference type="SUPFAM" id="SSF52540">
    <property type="entry name" value="P-loop containing nucleoside triphosphate hydrolases"/>
    <property type="match status" value="2"/>
</dbReference>
<evidence type="ECO:0000256" key="9">
    <source>
        <dbReference type="SAM" id="MobiDB-lite"/>
    </source>
</evidence>
<dbReference type="InterPro" id="IPR044746">
    <property type="entry name" value="ABCC_6TM_D1"/>
</dbReference>
<name>A0ABD3EW64_9STRA</name>
<feature type="domain" description="ABC transmembrane type-1" evidence="12">
    <location>
        <begin position="706"/>
        <end position="989"/>
    </location>
</feature>
<feature type="region of interest" description="Disordered" evidence="9">
    <location>
        <begin position="638"/>
        <end position="658"/>
    </location>
</feature>
<dbReference type="Pfam" id="PF00664">
    <property type="entry name" value="ABC_membrane"/>
    <property type="match status" value="2"/>
</dbReference>
<keyword evidence="4" id="KW-0677">Repeat</keyword>
<evidence type="ECO:0000256" key="2">
    <source>
        <dbReference type="ARBA" id="ARBA00022448"/>
    </source>
</evidence>
<dbReference type="PROSITE" id="PS50893">
    <property type="entry name" value="ABC_TRANSPORTER_2"/>
    <property type="match status" value="2"/>
</dbReference>
<feature type="domain" description="ABC transporter" evidence="11">
    <location>
        <begin position="416"/>
        <end position="638"/>
    </location>
</feature>
<proteinExistence type="predicted"/>
<dbReference type="CDD" id="cd03244">
    <property type="entry name" value="ABCC_MRP_domain2"/>
    <property type="match status" value="1"/>
</dbReference>
<dbReference type="Gene3D" id="3.40.50.300">
    <property type="entry name" value="P-loop containing nucleotide triphosphate hydrolases"/>
    <property type="match status" value="2"/>
</dbReference>
<evidence type="ECO:0000256" key="8">
    <source>
        <dbReference type="ARBA" id="ARBA00023136"/>
    </source>
</evidence>
<evidence type="ECO:0000259" key="12">
    <source>
        <dbReference type="PROSITE" id="PS50929"/>
    </source>
</evidence>
<keyword evidence="5" id="KW-0547">Nucleotide-binding</keyword>
<feature type="transmembrane region" description="Helical" evidence="10">
    <location>
        <begin position="742"/>
        <end position="768"/>
    </location>
</feature>
<dbReference type="CDD" id="cd03250">
    <property type="entry name" value="ABCC_MRP_domain1"/>
    <property type="match status" value="1"/>
</dbReference>
<dbReference type="PROSITE" id="PS00211">
    <property type="entry name" value="ABC_TRANSPORTER_1"/>
    <property type="match status" value="2"/>
</dbReference>
<feature type="domain" description="ABC transmembrane type-1" evidence="12">
    <location>
        <begin position="100"/>
        <end position="375"/>
    </location>
</feature>
<dbReference type="GO" id="GO:0005524">
    <property type="term" value="F:ATP binding"/>
    <property type="evidence" value="ECO:0007669"/>
    <property type="project" value="UniProtKB-KW"/>
</dbReference>
<keyword evidence="6" id="KW-0067">ATP-binding</keyword>
<dbReference type="CDD" id="cd18579">
    <property type="entry name" value="ABC_6TM_ABCC_D1"/>
    <property type="match status" value="1"/>
</dbReference>
<keyword evidence="3 10" id="KW-0812">Transmembrane</keyword>
<feature type="transmembrane region" description="Helical" evidence="10">
    <location>
        <begin position="835"/>
        <end position="861"/>
    </location>
</feature>
<dbReference type="InterPro" id="IPR050173">
    <property type="entry name" value="ABC_transporter_C-like"/>
</dbReference>
<accession>A0ABD3EW64</accession>
<dbReference type="Proteomes" id="UP001632037">
    <property type="component" value="Unassembled WGS sequence"/>
</dbReference>
<dbReference type="AlphaFoldDB" id="A0ABD3EW64"/>
<dbReference type="InterPro" id="IPR027417">
    <property type="entry name" value="P-loop_NTPase"/>
</dbReference>
<dbReference type="InterPro" id="IPR036640">
    <property type="entry name" value="ABC1_TM_sf"/>
</dbReference>
<organism evidence="13 14">
    <name type="scientific">Phytophthora oleae</name>
    <dbReference type="NCBI Taxonomy" id="2107226"/>
    <lineage>
        <taxon>Eukaryota</taxon>
        <taxon>Sar</taxon>
        <taxon>Stramenopiles</taxon>
        <taxon>Oomycota</taxon>
        <taxon>Peronosporomycetes</taxon>
        <taxon>Peronosporales</taxon>
        <taxon>Peronosporaceae</taxon>
        <taxon>Phytophthora</taxon>
    </lineage>
</organism>
<feature type="transmembrane region" description="Helical" evidence="10">
    <location>
        <begin position="352"/>
        <end position="373"/>
    </location>
</feature>
<dbReference type="InterPro" id="IPR017871">
    <property type="entry name" value="ABC_transporter-like_CS"/>
</dbReference>
<evidence type="ECO:0000313" key="13">
    <source>
        <dbReference type="EMBL" id="KAL3658768.1"/>
    </source>
</evidence>
<dbReference type="SMART" id="SM00382">
    <property type="entry name" value="AAA"/>
    <property type="match status" value="2"/>
</dbReference>
<dbReference type="InterPro" id="IPR003593">
    <property type="entry name" value="AAA+_ATPase"/>
</dbReference>
<dbReference type="FunFam" id="1.20.1560.10:FF:000123">
    <property type="entry name" value="Mini-chromosome maintenance complex-binding protein"/>
    <property type="match status" value="1"/>
</dbReference>
<dbReference type="CDD" id="cd18580">
    <property type="entry name" value="ABC_6TM_ABCC_D2"/>
    <property type="match status" value="1"/>
</dbReference>
<keyword evidence="2" id="KW-0813">Transport</keyword>
<dbReference type="InterPro" id="IPR003439">
    <property type="entry name" value="ABC_transporter-like_ATP-bd"/>
</dbReference>
<evidence type="ECO:0000256" key="10">
    <source>
        <dbReference type="SAM" id="Phobius"/>
    </source>
</evidence>
<dbReference type="GO" id="GO:0005774">
    <property type="term" value="C:vacuolar membrane"/>
    <property type="evidence" value="ECO:0007669"/>
    <property type="project" value="UniProtKB-SubCell"/>
</dbReference>
<evidence type="ECO:0000256" key="7">
    <source>
        <dbReference type="ARBA" id="ARBA00022989"/>
    </source>
</evidence>
<evidence type="ECO:0000256" key="3">
    <source>
        <dbReference type="ARBA" id="ARBA00022692"/>
    </source>
</evidence>
<keyword evidence="14" id="KW-1185">Reference proteome</keyword>
<feature type="transmembrane region" description="Helical" evidence="10">
    <location>
        <begin position="209"/>
        <end position="226"/>
    </location>
</feature>
<feature type="compositionally biased region" description="Basic and acidic residues" evidence="9">
    <location>
        <begin position="638"/>
        <end position="647"/>
    </location>
</feature>
<evidence type="ECO:0000256" key="6">
    <source>
        <dbReference type="ARBA" id="ARBA00022840"/>
    </source>
</evidence>
<comment type="caution">
    <text evidence="13">The sequence shown here is derived from an EMBL/GenBank/DDBJ whole genome shotgun (WGS) entry which is preliminary data.</text>
</comment>
<evidence type="ECO:0000259" key="11">
    <source>
        <dbReference type="PROSITE" id="PS50893"/>
    </source>
</evidence>
<reference evidence="13 14" key="1">
    <citation type="submission" date="2024-09" db="EMBL/GenBank/DDBJ databases">
        <title>Genome sequencing and assembly of Phytophthora oleae, isolate VK10A, causative agent of rot of olive drupes.</title>
        <authorList>
            <person name="Conti Taguali S."/>
            <person name="Riolo M."/>
            <person name="La Spada F."/>
            <person name="Cacciola S.O."/>
            <person name="Dionisio G."/>
        </authorList>
    </citation>
    <scope>NUCLEOTIDE SEQUENCE [LARGE SCALE GENOMIC DNA]</scope>
    <source>
        <strain evidence="13 14">VK10A</strain>
    </source>
</reference>
<dbReference type="Pfam" id="PF00005">
    <property type="entry name" value="ABC_tran"/>
    <property type="match status" value="2"/>
</dbReference>
<dbReference type="EMBL" id="JBIMZQ010000051">
    <property type="protein sequence ID" value="KAL3658768.1"/>
    <property type="molecule type" value="Genomic_DNA"/>
</dbReference>
<dbReference type="Gene3D" id="1.20.1560.10">
    <property type="entry name" value="ABC transporter type 1, transmembrane domain"/>
    <property type="match status" value="2"/>
</dbReference>
<dbReference type="PANTHER" id="PTHR24223:SF443">
    <property type="entry name" value="MULTIDRUG-RESISTANCE LIKE PROTEIN 1, ISOFORM I"/>
    <property type="match status" value="1"/>
</dbReference>
<feature type="transmembrane region" description="Helical" evidence="10">
    <location>
        <begin position="232"/>
        <end position="251"/>
    </location>
</feature>
<feature type="transmembrane region" description="Helical" evidence="10">
    <location>
        <begin position="701"/>
        <end position="722"/>
    </location>
</feature>
<dbReference type="FunFam" id="3.40.50.300:FF:000997">
    <property type="entry name" value="Multidrug resistance-associated protein 1"/>
    <property type="match status" value="1"/>
</dbReference>
<evidence type="ECO:0000256" key="5">
    <source>
        <dbReference type="ARBA" id="ARBA00022741"/>
    </source>
</evidence>
<feature type="transmembrane region" description="Helical" evidence="10">
    <location>
        <begin position="319"/>
        <end position="340"/>
    </location>
</feature>
<dbReference type="PROSITE" id="PS50929">
    <property type="entry name" value="ABC_TM1F"/>
    <property type="match status" value="2"/>
</dbReference>
<dbReference type="SUPFAM" id="SSF90123">
    <property type="entry name" value="ABC transporter transmembrane region"/>
    <property type="match status" value="2"/>
</dbReference>
<protein>
    <submittedName>
        <fullName evidence="13">Uncharacterized protein</fullName>
    </submittedName>
</protein>